<feature type="region of interest" description="Disordered" evidence="2">
    <location>
        <begin position="1"/>
        <end position="55"/>
    </location>
</feature>
<dbReference type="EMBL" id="JAEFBJ010000013">
    <property type="protein sequence ID" value="KAG7536934.1"/>
    <property type="molecule type" value="Genomic_DNA"/>
</dbReference>
<feature type="compositionally biased region" description="Low complexity" evidence="2">
    <location>
        <begin position="381"/>
        <end position="397"/>
    </location>
</feature>
<gene>
    <name evidence="3" type="ORF">ISN44_As13g008610</name>
</gene>
<accession>A0A8T1Y0Q8</accession>
<organism evidence="3 4">
    <name type="scientific">Arabidopsis suecica</name>
    <name type="common">Swedish thale-cress</name>
    <name type="synonym">Cardaminopsis suecica</name>
    <dbReference type="NCBI Taxonomy" id="45249"/>
    <lineage>
        <taxon>Eukaryota</taxon>
        <taxon>Viridiplantae</taxon>
        <taxon>Streptophyta</taxon>
        <taxon>Embryophyta</taxon>
        <taxon>Tracheophyta</taxon>
        <taxon>Spermatophyta</taxon>
        <taxon>Magnoliopsida</taxon>
        <taxon>eudicotyledons</taxon>
        <taxon>Gunneridae</taxon>
        <taxon>Pentapetalae</taxon>
        <taxon>rosids</taxon>
        <taxon>malvids</taxon>
        <taxon>Brassicales</taxon>
        <taxon>Brassicaceae</taxon>
        <taxon>Camelineae</taxon>
        <taxon>Arabidopsis</taxon>
    </lineage>
</organism>
<dbReference type="Pfam" id="PF03004">
    <property type="entry name" value="Transposase_24"/>
    <property type="match status" value="1"/>
</dbReference>
<protein>
    <submittedName>
        <fullName evidence="3">Putative transposase Ptta/En/Spm plant</fullName>
    </submittedName>
</protein>
<feature type="compositionally biased region" description="Low complexity" evidence="2">
    <location>
        <begin position="39"/>
        <end position="53"/>
    </location>
</feature>
<dbReference type="Proteomes" id="UP000694251">
    <property type="component" value="Chromosome 13"/>
</dbReference>
<keyword evidence="4" id="KW-1185">Reference proteome</keyword>
<dbReference type="InterPro" id="IPR004252">
    <property type="entry name" value="Probable_transposase_24"/>
</dbReference>
<reference evidence="3 4" key="1">
    <citation type="submission" date="2020-12" db="EMBL/GenBank/DDBJ databases">
        <title>Concerted genomic and epigenomic changes stabilize Arabidopsis allopolyploids.</title>
        <authorList>
            <person name="Chen Z."/>
        </authorList>
    </citation>
    <scope>NUCLEOTIDE SEQUENCE [LARGE SCALE GENOMIC DNA]</scope>
    <source>
        <strain evidence="3">As9502</strain>
        <tissue evidence="3">Leaf</tissue>
    </source>
</reference>
<feature type="region of interest" description="Disordered" evidence="2">
    <location>
        <begin position="381"/>
        <end position="409"/>
    </location>
</feature>
<dbReference type="AlphaFoldDB" id="A0A8T1Y0Q8"/>
<evidence type="ECO:0000313" key="3">
    <source>
        <dbReference type="EMBL" id="KAG7536934.1"/>
    </source>
</evidence>
<proteinExistence type="predicted"/>
<comment type="caution">
    <text evidence="3">The sequence shown here is derived from an EMBL/GenBank/DDBJ whole genome shotgun (WGS) entry which is preliminary data.</text>
</comment>
<dbReference type="OrthoDB" id="1083022at2759"/>
<evidence type="ECO:0000256" key="1">
    <source>
        <dbReference type="SAM" id="Coils"/>
    </source>
</evidence>
<feature type="coiled-coil region" evidence="1">
    <location>
        <begin position="283"/>
        <end position="310"/>
    </location>
</feature>
<name>A0A8T1Y0Q8_ARASU</name>
<evidence type="ECO:0000256" key="2">
    <source>
        <dbReference type="SAM" id="MobiDB-lite"/>
    </source>
</evidence>
<keyword evidence="1" id="KW-0175">Coiled coil</keyword>
<sequence length="418" mass="45654">MASSGQQQDRRRPRNSSSGPPELNHRRVPPGAVPNGTVPPRATRSPSAASSHANNYSQRTLDALLSAPERESQPHLHPRKLNGALWFGIDPSVYKFVRTTWQSNFMGPWKNWSDVPEDRQEIWWHTFVQHYYWEARFHDIVYFLWKKETMTSIGDRISKKKGEEQETQMVESGLDEPPPFTDLVRRTHTRKDGTFMDARSESLVLEVEEAAKQVMEEDDSLDDQTASSGGLPSRLVLNKEYLKRGKSKRGYIYGLGSVQYREINPSEKVAVAMSRNLDNEMRIYGLEKNNEALKETNEALKEDMVELKSGMGTVMDELAVTRLALNAIMQSLGVRLAPSDVVARAAAAAGLGFAGSTAGRDGPPVAASAAATSAAATSAGATSAAASPAAASPAVSPTDPPTRTQQGNLDAWCASAGL</sequence>
<evidence type="ECO:0000313" key="4">
    <source>
        <dbReference type="Proteomes" id="UP000694251"/>
    </source>
</evidence>